<keyword evidence="3" id="KW-1185">Reference proteome</keyword>
<dbReference type="OrthoDB" id="10250354at2759"/>
<organism evidence="2 3">
    <name type="scientific">Macleaya cordata</name>
    <name type="common">Five-seeded plume-poppy</name>
    <name type="synonym">Bocconia cordata</name>
    <dbReference type="NCBI Taxonomy" id="56857"/>
    <lineage>
        <taxon>Eukaryota</taxon>
        <taxon>Viridiplantae</taxon>
        <taxon>Streptophyta</taxon>
        <taxon>Embryophyta</taxon>
        <taxon>Tracheophyta</taxon>
        <taxon>Spermatophyta</taxon>
        <taxon>Magnoliopsida</taxon>
        <taxon>Ranunculales</taxon>
        <taxon>Papaveraceae</taxon>
        <taxon>Papaveroideae</taxon>
        <taxon>Macleaya</taxon>
    </lineage>
</organism>
<gene>
    <name evidence="2" type="ORF">BVC80_1413g24</name>
</gene>
<dbReference type="AlphaFoldDB" id="A0A200R7T8"/>
<feature type="domain" description="DUF3444" evidence="1">
    <location>
        <begin position="1"/>
        <end position="75"/>
    </location>
</feature>
<dbReference type="Pfam" id="PF11926">
    <property type="entry name" value="DUF3444"/>
    <property type="match status" value="1"/>
</dbReference>
<evidence type="ECO:0000313" key="2">
    <source>
        <dbReference type="EMBL" id="OVA18792.1"/>
    </source>
</evidence>
<protein>
    <recommendedName>
        <fullName evidence="1">DUF3444 domain-containing protein</fullName>
    </recommendedName>
</protein>
<proteinExistence type="predicted"/>
<sequence>MPICCGTFESGESVVFNDTAYFSHQSRGVPAGKKNKYEIYPRKGEVWALYRNFNSEWSCSNLQKCEYDMVEVLED</sequence>
<dbReference type="EMBL" id="MVGT01000427">
    <property type="protein sequence ID" value="OVA18792.1"/>
    <property type="molecule type" value="Genomic_DNA"/>
</dbReference>
<comment type="caution">
    <text evidence="2">The sequence shown here is derived from an EMBL/GenBank/DDBJ whole genome shotgun (WGS) entry which is preliminary data.</text>
</comment>
<dbReference type="PANTHER" id="PTHR47374:SF6">
    <property type="entry name" value="ENDOSOME ANTIGEN-LIKE PROTEIN, PUTATIVE (DUF3444)-RELATED"/>
    <property type="match status" value="1"/>
</dbReference>
<dbReference type="InterPro" id="IPR024593">
    <property type="entry name" value="DUF3444"/>
</dbReference>
<dbReference type="PANTHER" id="PTHR47374">
    <property type="entry name" value="ENDOSOME ANTIGEN-LIKE PROTEIN, PUTATIVE (DUF3444)-RELATED"/>
    <property type="match status" value="1"/>
</dbReference>
<accession>A0A200R7T8</accession>
<dbReference type="Proteomes" id="UP000195402">
    <property type="component" value="Unassembled WGS sequence"/>
</dbReference>
<evidence type="ECO:0000313" key="3">
    <source>
        <dbReference type="Proteomes" id="UP000195402"/>
    </source>
</evidence>
<dbReference type="InParanoid" id="A0A200R7T8"/>
<name>A0A200R7T8_MACCD</name>
<reference evidence="2 3" key="1">
    <citation type="journal article" date="2017" name="Mol. Plant">
        <title>The Genome of Medicinal Plant Macleaya cordata Provides New Insights into Benzylisoquinoline Alkaloids Metabolism.</title>
        <authorList>
            <person name="Liu X."/>
            <person name="Liu Y."/>
            <person name="Huang P."/>
            <person name="Ma Y."/>
            <person name="Qing Z."/>
            <person name="Tang Q."/>
            <person name="Cao H."/>
            <person name="Cheng P."/>
            <person name="Zheng Y."/>
            <person name="Yuan Z."/>
            <person name="Zhou Y."/>
            <person name="Liu J."/>
            <person name="Tang Z."/>
            <person name="Zhuo Y."/>
            <person name="Zhang Y."/>
            <person name="Yu L."/>
            <person name="Huang J."/>
            <person name="Yang P."/>
            <person name="Peng Q."/>
            <person name="Zhang J."/>
            <person name="Jiang W."/>
            <person name="Zhang Z."/>
            <person name="Lin K."/>
            <person name="Ro D.K."/>
            <person name="Chen X."/>
            <person name="Xiong X."/>
            <person name="Shang Y."/>
            <person name="Huang S."/>
            <person name="Zeng J."/>
        </authorList>
    </citation>
    <scope>NUCLEOTIDE SEQUENCE [LARGE SCALE GENOMIC DNA]</scope>
    <source>
        <strain evidence="3">cv. BLH2017</strain>
        <tissue evidence="2">Root</tissue>
    </source>
</reference>
<dbReference type="STRING" id="56857.A0A200R7T8"/>
<evidence type="ECO:0000259" key="1">
    <source>
        <dbReference type="Pfam" id="PF11926"/>
    </source>
</evidence>